<feature type="chain" id="PRO_5013902416" evidence="2">
    <location>
        <begin position="17"/>
        <end position="252"/>
    </location>
</feature>
<proteinExistence type="predicted"/>
<dbReference type="Proteomes" id="UP000230233">
    <property type="component" value="Chromosome II"/>
</dbReference>
<feature type="signal peptide" evidence="2">
    <location>
        <begin position="1"/>
        <end position="16"/>
    </location>
</feature>
<dbReference type="EMBL" id="PDUG01000002">
    <property type="protein sequence ID" value="PIC46069.1"/>
    <property type="molecule type" value="Genomic_DNA"/>
</dbReference>
<evidence type="ECO:0000256" key="2">
    <source>
        <dbReference type="SAM" id="SignalP"/>
    </source>
</evidence>
<sequence length="252" mass="27319">MNKIYILFFIILVAECIPRDPFPFGLDDRPDPFSSNAGLEEREHSQKRSQHHHHHRQHRPQEFNQENTWGFDEEENAQEQKNDRQALNDRIASRPRPAPKLPTTTVDPAEDLRSAVRDAQLGITTTDLPPDPKHNGLLKDVGTIGVGFGVGVGVPGNDPVSVGTGVNVGLGESGPAGGLPPFTETIFPRQGEQISLNDYDGNKDLIVSGKALKYIQAVRLGFIKLPQYAPQKSLVGVNSGIGVLGAQAPTGG</sequence>
<keyword evidence="4" id="KW-1185">Reference proteome</keyword>
<reference evidence="4" key="1">
    <citation type="submission" date="2017-10" db="EMBL/GenBank/DDBJ databases">
        <title>Rapid genome shrinkage in a self-fertile nematode reveals novel sperm competition proteins.</title>
        <authorList>
            <person name="Yin D."/>
            <person name="Schwarz E.M."/>
            <person name="Thomas C.G."/>
            <person name="Felde R.L."/>
            <person name="Korf I.F."/>
            <person name="Cutter A.D."/>
            <person name="Schartner C.M."/>
            <person name="Ralston E.J."/>
            <person name="Meyer B.J."/>
            <person name="Haag E.S."/>
        </authorList>
    </citation>
    <scope>NUCLEOTIDE SEQUENCE [LARGE SCALE GENOMIC DNA]</scope>
    <source>
        <strain evidence="4">JU1422</strain>
    </source>
</reference>
<protein>
    <submittedName>
        <fullName evidence="3">Uncharacterized protein</fullName>
    </submittedName>
</protein>
<name>A0A2G5V2S2_9PELO</name>
<feature type="compositionally biased region" description="Basic residues" evidence="1">
    <location>
        <begin position="47"/>
        <end position="58"/>
    </location>
</feature>
<comment type="caution">
    <text evidence="3">The sequence shown here is derived from an EMBL/GenBank/DDBJ whole genome shotgun (WGS) entry which is preliminary data.</text>
</comment>
<evidence type="ECO:0000313" key="4">
    <source>
        <dbReference type="Proteomes" id="UP000230233"/>
    </source>
</evidence>
<evidence type="ECO:0000256" key="1">
    <source>
        <dbReference type="SAM" id="MobiDB-lite"/>
    </source>
</evidence>
<feature type="compositionally biased region" description="Basic and acidic residues" evidence="1">
    <location>
        <begin position="78"/>
        <end position="87"/>
    </location>
</feature>
<keyword evidence="2" id="KW-0732">Signal</keyword>
<gene>
    <name evidence="3" type="primary">Cni-W02B12.13</name>
    <name evidence="3" type="synonym">Cnig_chr_II.g5877</name>
    <name evidence="3" type="ORF">B9Z55_005877</name>
</gene>
<dbReference type="AlphaFoldDB" id="A0A2G5V2S2"/>
<accession>A0A2G5V2S2</accession>
<evidence type="ECO:0000313" key="3">
    <source>
        <dbReference type="EMBL" id="PIC46069.1"/>
    </source>
</evidence>
<dbReference type="STRING" id="1611254.A0A2G5V2S2"/>
<dbReference type="OrthoDB" id="5856599at2759"/>
<organism evidence="3 4">
    <name type="scientific">Caenorhabditis nigoni</name>
    <dbReference type="NCBI Taxonomy" id="1611254"/>
    <lineage>
        <taxon>Eukaryota</taxon>
        <taxon>Metazoa</taxon>
        <taxon>Ecdysozoa</taxon>
        <taxon>Nematoda</taxon>
        <taxon>Chromadorea</taxon>
        <taxon>Rhabditida</taxon>
        <taxon>Rhabditina</taxon>
        <taxon>Rhabditomorpha</taxon>
        <taxon>Rhabditoidea</taxon>
        <taxon>Rhabditidae</taxon>
        <taxon>Peloderinae</taxon>
        <taxon>Caenorhabditis</taxon>
    </lineage>
</organism>
<feature type="region of interest" description="Disordered" evidence="1">
    <location>
        <begin position="28"/>
        <end position="112"/>
    </location>
</feature>